<dbReference type="AlphaFoldDB" id="A0A167KXM8"/>
<dbReference type="SUPFAM" id="SSF52058">
    <property type="entry name" value="L domain-like"/>
    <property type="match status" value="1"/>
</dbReference>
<name>A0A167KXM8_PHYB8</name>
<evidence type="ECO:0000313" key="2">
    <source>
        <dbReference type="Proteomes" id="UP000077315"/>
    </source>
</evidence>
<dbReference type="Proteomes" id="UP000077315">
    <property type="component" value="Unassembled WGS sequence"/>
</dbReference>
<sequence length="386" mass="44614">MTKQRKIPYKFKSFIIFVFQAHAPFLTSRFFVETPISIVARASNKQEIIHIIKVFKVPLDLTIRDLQQKERKGFLNIYTYYMTNTVRFSGDTVTHFEDITPSSKPTGYIESKIGDFQNHIPKVHKVFKYCPFLIRVELTTRGILFDFDNLLDNCPVMTHLVLDTDSVILSQNSAIIYSSHGLLSLSICSAKVNPFLFNYVSQRCQKLSYLTLRDLRIQSVPLHSTEMIYIDLSHSNLQLLNMCSIDTIKPPAKPPTNEGKGRQGLIPRLALLAVTIINPNNKFALEHQQQLNNDVLEAQPTIADTTTLWFHKYHSKIKGVKSTPWEQLEENAKDQRLIGYDLIYDKESTDTKFREWKKSSLFTKTTSLQYYVELRCESTRKLVLGY</sequence>
<protein>
    <submittedName>
        <fullName evidence="1">Uncharacterized protein</fullName>
    </submittedName>
</protein>
<keyword evidence="2" id="KW-1185">Reference proteome</keyword>
<accession>A0A167KXM8</accession>
<reference evidence="2" key="1">
    <citation type="submission" date="2015-06" db="EMBL/GenBank/DDBJ databases">
        <title>Expansion of signal transduction pathways in fungi by whole-genome duplication.</title>
        <authorList>
            <consortium name="DOE Joint Genome Institute"/>
            <person name="Corrochano L.M."/>
            <person name="Kuo A."/>
            <person name="Marcet-Houben M."/>
            <person name="Polaino S."/>
            <person name="Salamov A."/>
            <person name="Villalobos J.M."/>
            <person name="Alvarez M.I."/>
            <person name="Avalos J."/>
            <person name="Benito E.P."/>
            <person name="Benoit I."/>
            <person name="Burger G."/>
            <person name="Camino L.P."/>
            <person name="Canovas D."/>
            <person name="Cerda-Olmedo E."/>
            <person name="Cheng J.-F."/>
            <person name="Dominguez A."/>
            <person name="Elias M."/>
            <person name="Eslava A.P."/>
            <person name="Glaser F."/>
            <person name="Grimwood J."/>
            <person name="Gutierrez G."/>
            <person name="Heitman J."/>
            <person name="Henrissat B."/>
            <person name="Iturriaga E.A."/>
            <person name="Lang B.F."/>
            <person name="Lavin J.L."/>
            <person name="Lee S."/>
            <person name="Li W."/>
            <person name="Lindquist E."/>
            <person name="Lopez-Garcia S."/>
            <person name="Luque E.M."/>
            <person name="Marcos A.T."/>
            <person name="Martin J."/>
            <person name="McCluskey K."/>
            <person name="Medina H.R."/>
            <person name="Miralles-Duran A."/>
            <person name="Miyazaki A."/>
            <person name="Munoz-Torres E."/>
            <person name="Oguiza J.A."/>
            <person name="Ohm R."/>
            <person name="Olmedo M."/>
            <person name="Orejas M."/>
            <person name="Ortiz-Castellanos L."/>
            <person name="Pisabarro A.G."/>
            <person name="Rodriguez-Romero J."/>
            <person name="Ruiz-Herrera J."/>
            <person name="Ruiz-Vazquez R."/>
            <person name="Sanz C."/>
            <person name="Schackwitz W."/>
            <person name="Schmutz J."/>
            <person name="Shahriari M."/>
            <person name="Shelest E."/>
            <person name="Silva-Franco F."/>
            <person name="Soanes D."/>
            <person name="Syed K."/>
            <person name="Tagua V.G."/>
            <person name="Talbot N.J."/>
            <person name="Thon M."/>
            <person name="De vries R.P."/>
            <person name="Wiebenga A."/>
            <person name="Yadav J.S."/>
            <person name="Braun E.L."/>
            <person name="Baker S."/>
            <person name="Garre V."/>
            <person name="Horwitz B."/>
            <person name="Torres-Martinez S."/>
            <person name="Idnurm A."/>
            <person name="Herrera-Estrella A."/>
            <person name="Gabaldon T."/>
            <person name="Grigoriev I.V."/>
        </authorList>
    </citation>
    <scope>NUCLEOTIDE SEQUENCE [LARGE SCALE GENOMIC DNA]</scope>
    <source>
        <strain evidence="2">NRRL 1555(-)</strain>
    </source>
</reference>
<evidence type="ECO:0000313" key="1">
    <source>
        <dbReference type="EMBL" id="OAD69119.1"/>
    </source>
</evidence>
<proteinExistence type="predicted"/>
<dbReference type="RefSeq" id="XP_018287159.1">
    <property type="nucleotide sequence ID" value="XM_018436785.1"/>
</dbReference>
<dbReference type="EMBL" id="KV440992">
    <property type="protein sequence ID" value="OAD69119.1"/>
    <property type="molecule type" value="Genomic_DNA"/>
</dbReference>
<organism evidence="1 2">
    <name type="scientific">Phycomyces blakesleeanus (strain ATCC 8743b / DSM 1359 / FGSC 10004 / NBRC 33097 / NRRL 1555)</name>
    <dbReference type="NCBI Taxonomy" id="763407"/>
    <lineage>
        <taxon>Eukaryota</taxon>
        <taxon>Fungi</taxon>
        <taxon>Fungi incertae sedis</taxon>
        <taxon>Mucoromycota</taxon>
        <taxon>Mucoromycotina</taxon>
        <taxon>Mucoromycetes</taxon>
        <taxon>Mucorales</taxon>
        <taxon>Phycomycetaceae</taxon>
        <taxon>Phycomyces</taxon>
    </lineage>
</organism>
<gene>
    <name evidence="1" type="ORF">PHYBLDRAFT_172372</name>
</gene>
<dbReference type="OrthoDB" id="10518597at2759"/>
<dbReference type="InParanoid" id="A0A167KXM8"/>
<dbReference type="VEuPathDB" id="FungiDB:PHYBLDRAFT_172372"/>
<dbReference type="GeneID" id="28997691"/>